<comment type="subcellular location">
    <subcellularLocation>
        <location evidence="2">Membrane</location>
    </subcellularLocation>
</comment>
<dbReference type="Gene3D" id="3.30.565.10">
    <property type="entry name" value="Histidine kinase-like ATPase, C-terminal domain"/>
    <property type="match status" value="1"/>
</dbReference>
<accession>A0A5N1ITW1</accession>
<dbReference type="EMBL" id="VTWT01000005">
    <property type="protein sequence ID" value="KAA9333524.1"/>
    <property type="molecule type" value="Genomic_DNA"/>
</dbReference>
<feature type="domain" description="Histidine kinase" evidence="11">
    <location>
        <begin position="227"/>
        <end position="441"/>
    </location>
</feature>
<dbReference type="Gene3D" id="1.10.287.130">
    <property type="match status" value="1"/>
</dbReference>
<evidence type="ECO:0000256" key="10">
    <source>
        <dbReference type="SAM" id="Phobius"/>
    </source>
</evidence>
<dbReference type="SUPFAM" id="SSF55874">
    <property type="entry name" value="ATPase domain of HSP90 chaperone/DNA topoisomerase II/histidine kinase"/>
    <property type="match status" value="1"/>
</dbReference>
<evidence type="ECO:0000259" key="11">
    <source>
        <dbReference type="PROSITE" id="PS50109"/>
    </source>
</evidence>
<feature type="transmembrane region" description="Helical" evidence="10">
    <location>
        <begin position="12"/>
        <end position="30"/>
    </location>
</feature>
<evidence type="ECO:0000256" key="3">
    <source>
        <dbReference type="ARBA" id="ARBA00012438"/>
    </source>
</evidence>
<evidence type="ECO:0000256" key="8">
    <source>
        <dbReference type="ARBA" id="ARBA00022989"/>
    </source>
</evidence>
<dbReference type="AlphaFoldDB" id="A0A5N1ITW1"/>
<evidence type="ECO:0000256" key="5">
    <source>
        <dbReference type="ARBA" id="ARBA00022679"/>
    </source>
</evidence>
<feature type="transmembrane region" description="Helical" evidence="10">
    <location>
        <begin position="144"/>
        <end position="168"/>
    </location>
</feature>
<dbReference type="CDD" id="cd00082">
    <property type="entry name" value="HisKA"/>
    <property type="match status" value="1"/>
</dbReference>
<evidence type="ECO:0000313" key="13">
    <source>
        <dbReference type="Proteomes" id="UP000326570"/>
    </source>
</evidence>
<name>A0A5N1ITW1_9BACT</name>
<dbReference type="InterPro" id="IPR004358">
    <property type="entry name" value="Sig_transdc_His_kin-like_C"/>
</dbReference>
<comment type="caution">
    <text evidence="12">The sequence shown here is derived from an EMBL/GenBank/DDBJ whole genome shotgun (WGS) entry which is preliminary data.</text>
</comment>
<dbReference type="InterPro" id="IPR050428">
    <property type="entry name" value="TCS_sensor_his_kinase"/>
</dbReference>
<dbReference type="InterPro" id="IPR036097">
    <property type="entry name" value="HisK_dim/P_sf"/>
</dbReference>
<dbReference type="SMART" id="SM00387">
    <property type="entry name" value="HATPase_c"/>
    <property type="match status" value="1"/>
</dbReference>
<dbReference type="SUPFAM" id="SSF47384">
    <property type="entry name" value="Homodimeric domain of signal transducing histidine kinase"/>
    <property type="match status" value="1"/>
</dbReference>
<dbReference type="GO" id="GO:0000155">
    <property type="term" value="F:phosphorelay sensor kinase activity"/>
    <property type="evidence" value="ECO:0007669"/>
    <property type="project" value="InterPro"/>
</dbReference>
<dbReference type="InterPro" id="IPR003661">
    <property type="entry name" value="HisK_dim/P_dom"/>
</dbReference>
<keyword evidence="6 10" id="KW-0812">Transmembrane</keyword>
<evidence type="ECO:0000256" key="4">
    <source>
        <dbReference type="ARBA" id="ARBA00022553"/>
    </source>
</evidence>
<dbReference type="PANTHER" id="PTHR45436">
    <property type="entry name" value="SENSOR HISTIDINE KINASE YKOH"/>
    <property type="match status" value="1"/>
</dbReference>
<reference evidence="12 13" key="1">
    <citation type="submission" date="2019-09" db="EMBL/GenBank/DDBJ databases">
        <title>Genome sequence of Adhaeribacter sp. M2.</title>
        <authorList>
            <person name="Srinivasan S."/>
        </authorList>
    </citation>
    <scope>NUCLEOTIDE SEQUENCE [LARGE SCALE GENOMIC DNA]</scope>
    <source>
        <strain evidence="12 13">M2</strain>
    </source>
</reference>
<dbReference type="Pfam" id="PF02518">
    <property type="entry name" value="HATPase_c"/>
    <property type="match status" value="1"/>
</dbReference>
<sequence>MKLQGKLALYNTFSKVLMIVVASLIVPSLIDKIAMEHTDRRLKLKEEQALRIMNRIGIEKFIANDKDSSFASYNLLKEEFITLEPTGPETPRIVYYNAKRDIENQVVEYRILDYYFQHEGQHYLLEIGRSLGAIQERHAMLRSLAFILLVSIAVVTVFTDIFFARLILKPLKRIIDTKLRDVHHPATFNFTPISTSTDDFVYLDRSINEMMRLIQAAFEKEREFMSNVAHELLTPISILQNRFENILSEENLPEHLTLKLIESQKTLSRLKNVIKSLLLISQIENDQFLKTDKTDLEALVKEVAEEIEDRLEAKNISLKMDMVRPVPILEGNRPLLFTMFFNLINNAIKYNSENGSIFIQGLATEEGYRIDVQDTGTGIPAEALPELFNRFSRASNRENHDSYGLGLPIVQTIARFHDIQIKVNSEKGKGTTFSLLVPNPKAIS</sequence>
<keyword evidence="9 10" id="KW-0472">Membrane</keyword>
<evidence type="ECO:0000256" key="2">
    <source>
        <dbReference type="ARBA" id="ARBA00004370"/>
    </source>
</evidence>
<dbReference type="RefSeq" id="WP_150903692.1">
    <property type="nucleotide sequence ID" value="NZ_VTWT01000005.1"/>
</dbReference>
<dbReference type="InterPro" id="IPR003594">
    <property type="entry name" value="HATPase_dom"/>
</dbReference>
<evidence type="ECO:0000256" key="9">
    <source>
        <dbReference type="ARBA" id="ARBA00023136"/>
    </source>
</evidence>
<dbReference type="PANTHER" id="PTHR45436:SF5">
    <property type="entry name" value="SENSOR HISTIDINE KINASE TRCS"/>
    <property type="match status" value="1"/>
</dbReference>
<dbReference type="Pfam" id="PF00512">
    <property type="entry name" value="HisKA"/>
    <property type="match status" value="1"/>
</dbReference>
<dbReference type="CDD" id="cd00075">
    <property type="entry name" value="HATPase"/>
    <property type="match status" value="1"/>
</dbReference>
<keyword evidence="4" id="KW-0597">Phosphoprotein</keyword>
<dbReference type="PROSITE" id="PS50109">
    <property type="entry name" value="HIS_KIN"/>
    <property type="match status" value="1"/>
</dbReference>
<dbReference type="EC" id="2.7.13.3" evidence="3"/>
<dbReference type="InterPro" id="IPR036890">
    <property type="entry name" value="HATPase_C_sf"/>
</dbReference>
<keyword evidence="13" id="KW-1185">Reference proteome</keyword>
<protein>
    <recommendedName>
        <fullName evidence="3">histidine kinase</fullName>
        <ecNumber evidence="3">2.7.13.3</ecNumber>
    </recommendedName>
</protein>
<evidence type="ECO:0000256" key="6">
    <source>
        <dbReference type="ARBA" id="ARBA00022692"/>
    </source>
</evidence>
<organism evidence="12 13">
    <name type="scientific">Adhaeribacter soli</name>
    <dbReference type="NCBI Taxonomy" id="2607655"/>
    <lineage>
        <taxon>Bacteria</taxon>
        <taxon>Pseudomonadati</taxon>
        <taxon>Bacteroidota</taxon>
        <taxon>Cytophagia</taxon>
        <taxon>Cytophagales</taxon>
        <taxon>Hymenobacteraceae</taxon>
        <taxon>Adhaeribacter</taxon>
    </lineage>
</organism>
<proteinExistence type="predicted"/>
<keyword evidence="7 12" id="KW-0418">Kinase</keyword>
<dbReference type="Proteomes" id="UP000326570">
    <property type="component" value="Unassembled WGS sequence"/>
</dbReference>
<evidence type="ECO:0000256" key="1">
    <source>
        <dbReference type="ARBA" id="ARBA00000085"/>
    </source>
</evidence>
<evidence type="ECO:0000313" key="12">
    <source>
        <dbReference type="EMBL" id="KAA9333524.1"/>
    </source>
</evidence>
<dbReference type="GO" id="GO:0005886">
    <property type="term" value="C:plasma membrane"/>
    <property type="evidence" value="ECO:0007669"/>
    <property type="project" value="TreeGrafter"/>
</dbReference>
<dbReference type="PRINTS" id="PR00344">
    <property type="entry name" value="BCTRLSENSOR"/>
</dbReference>
<keyword evidence="8 10" id="KW-1133">Transmembrane helix</keyword>
<comment type="catalytic activity">
    <reaction evidence="1">
        <text>ATP + protein L-histidine = ADP + protein N-phospho-L-histidine.</text>
        <dbReference type="EC" id="2.7.13.3"/>
    </reaction>
</comment>
<gene>
    <name evidence="12" type="ORF">F0P94_09695</name>
</gene>
<dbReference type="InterPro" id="IPR005467">
    <property type="entry name" value="His_kinase_dom"/>
</dbReference>
<evidence type="ECO:0000256" key="7">
    <source>
        <dbReference type="ARBA" id="ARBA00022777"/>
    </source>
</evidence>
<keyword evidence="5" id="KW-0808">Transferase</keyword>
<dbReference type="SMART" id="SM00388">
    <property type="entry name" value="HisKA"/>
    <property type="match status" value="1"/>
</dbReference>